<comment type="catalytic activity">
    <reaction evidence="8">
        <text>L-seryl-[protein] + ATP = O-phospho-L-seryl-[protein] + ADP + H(+)</text>
        <dbReference type="Rhea" id="RHEA:17989"/>
        <dbReference type="Rhea" id="RHEA-COMP:9863"/>
        <dbReference type="Rhea" id="RHEA-COMP:11604"/>
        <dbReference type="ChEBI" id="CHEBI:15378"/>
        <dbReference type="ChEBI" id="CHEBI:29999"/>
        <dbReference type="ChEBI" id="CHEBI:30616"/>
        <dbReference type="ChEBI" id="CHEBI:83421"/>
        <dbReference type="ChEBI" id="CHEBI:456216"/>
        <dbReference type="EC" id="2.7.11.24"/>
    </reaction>
    <physiologicalReaction direction="left-to-right" evidence="8">
        <dbReference type="Rhea" id="RHEA:17990"/>
    </physiologicalReaction>
</comment>
<evidence type="ECO:0000256" key="3">
    <source>
        <dbReference type="ARBA" id="ARBA00022679"/>
    </source>
</evidence>
<keyword evidence="4 10" id="KW-0547">Nucleotide-binding</keyword>
<comment type="caution">
    <text evidence="13">The sequence shown here is derived from an EMBL/GenBank/DDBJ whole genome shotgun (WGS) entry which is preliminary data.</text>
</comment>
<feature type="region of interest" description="Disordered" evidence="11">
    <location>
        <begin position="926"/>
        <end position="985"/>
    </location>
</feature>
<evidence type="ECO:0000256" key="1">
    <source>
        <dbReference type="ARBA" id="ARBA00006529"/>
    </source>
</evidence>
<feature type="region of interest" description="Disordered" evidence="11">
    <location>
        <begin position="1005"/>
        <end position="1060"/>
    </location>
</feature>
<feature type="region of interest" description="Disordered" evidence="11">
    <location>
        <begin position="167"/>
        <end position="219"/>
    </location>
</feature>
<feature type="region of interest" description="Disordered" evidence="11">
    <location>
        <begin position="351"/>
        <end position="378"/>
    </location>
</feature>
<dbReference type="EC" id="2.7.11.24" evidence="2"/>
<dbReference type="Gene3D" id="1.10.510.10">
    <property type="entry name" value="Transferase(Phosphotransferase) domain 1"/>
    <property type="match status" value="1"/>
</dbReference>
<dbReference type="PROSITE" id="PS00107">
    <property type="entry name" value="PROTEIN_KINASE_ATP"/>
    <property type="match status" value="1"/>
</dbReference>
<dbReference type="VEuPathDB" id="FungiDB:PADG_00966"/>
<feature type="compositionally biased region" description="Polar residues" evidence="11">
    <location>
        <begin position="933"/>
        <end position="949"/>
    </location>
</feature>
<feature type="compositionally biased region" description="Polar residues" evidence="11">
    <location>
        <begin position="16"/>
        <end position="25"/>
    </location>
</feature>
<dbReference type="GO" id="GO:0004709">
    <property type="term" value="F:MAP kinase kinase kinase activity"/>
    <property type="evidence" value="ECO:0007669"/>
    <property type="project" value="UniProtKB-ARBA"/>
</dbReference>
<feature type="compositionally biased region" description="Polar residues" evidence="11">
    <location>
        <begin position="167"/>
        <end position="191"/>
    </location>
</feature>
<name>A0A1D2J5P6_PARBR</name>
<dbReference type="InterPro" id="IPR008271">
    <property type="entry name" value="Ser/Thr_kinase_AS"/>
</dbReference>
<proteinExistence type="inferred from homology"/>
<dbReference type="GO" id="GO:0004707">
    <property type="term" value="F:MAP kinase activity"/>
    <property type="evidence" value="ECO:0007669"/>
    <property type="project" value="UniProtKB-EC"/>
</dbReference>
<feature type="region of interest" description="Disordered" evidence="11">
    <location>
        <begin position="1086"/>
        <end position="1180"/>
    </location>
</feature>
<dbReference type="PROSITE" id="PS50011">
    <property type="entry name" value="PROTEIN_KINASE_DOM"/>
    <property type="match status" value="1"/>
</dbReference>
<feature type="region of interest" description="Disordered" evidence="11">
    <location>
        <begin position="829"/>
        <end position="908"/>
    </location>
</feature>
<dbReference type="VEuPathDB" id="FungiDB:PABG_02536"/>
<evidence type="ECO:0000313" key="13">
    <source>
        <dbReference type="EMBL" id="ODH13638.1"/>
    </source>
</evidence>
<keyword evidence="6 10" id="KW-0067">ATP-binding</keyword>
<sequence>MDGQRQQYIPAPPHHISQSGSQTHMMSFPPPPPRIAHAAHGLVPPPPPGPPPGSTYGIQQGWQQGWGRRQAMAQPFPPPPPPLLNPNQAQNPHLAYSVTRSRQPAPLSIPSRSISNEIQPLTSATYIPGGESFGPGVGIPPLFTHDLQEQYGCPPEQYQYSIESDSMRHVSNPTNSDGAMQHNTGNRSHQLTLPLRDPKDVISPGPPTATLQNPQPHNSAQVNESFVGGMTAQEADERWPLDRVLLWLAQNGFSNDWQETFRVLELCGASFVELGSRANGRRDLSKMHKVVYPQLTKECIKSGTGWDKARELEEGKRMRNLIRRIADQGTSDNATLGTRYYENSMLPSASTDGGLENSPNLGRDSFPSHITGTADSSPCQQYTAKATPLNVTQKQYSCHRTESGTPDARSDFSRSVFGMLDGRRGHSPSASSDNGILAVSEEHPQSGSPAPNYVAMAHQEYVPYSVEANGRSDKRHSSDSMLSRGFSSQGFFGGQGGGRQPDPKKNGQGPSPQDQGLRQGTGESYPKEHGKGFFHKLKWKKGPDSMHPSPEEINADSPTSPVGMRQGPPPTSVFARPGFDSGDMSLGERPPSSFSDYEKVQPPRSRNPTSSAPLKRYALATPDGWNYRLIDVTDVDAADALRITICNSLGIKDPGSALIYLTEPGQITHEDPLSDTMLVVNRRTKSDPHGTLKFFVHLAHPSPPPAPAPQATGLGLSFAERRSRNPVDDDARHHVWGVSSRPQPQAIKFDADKPPPYDQQAQPWNFVSDNKHASEQDIDGIEAAIYAAHEEYRREAERKQKAYLQSKQESQQQLKEVSKVSIRRDGVIDFDSPRLSPYEDKKADSLVPLRKPPSAPSESSTLSKVNSLSRKLGGRPRKNSAHKRSPSDQIFEQWGEKQRTSSPALPSPGLADGLGVALAGIGKVSSAIGKPFPNQTMTSTRSPLSSSEPVSGKGCSLQSVDFNNARGRRASPTSSSPKVPMYTRGKGNTVFRVPFYDWDGSTKCPAAPPEETKSAVPTLESDCSHSISPASALPDTQSQQKQRNRKSIGPDFDFQETEVSFSRVPVHVEDSDEDSDEGLFAIPLAGAKGGVQPKKNKAPMKNINGGQGRSAKPALTVNTGSRAAKGMSVSFKSPSTVEPSNTPSTRSTDNEIGGEQSFNESANDDNSSSKSPETSRDSRRHSIIRDDIWASRPPVDGMIDHLDDFFPDVDLDEPYVEGSLMSPPMSPVGGPGSSLGAELSDNQTLRNRAAHGTLNSLMSHDSMDTLGSDESTLKAKGIMNNVAQRNINRSQGGGLTRMKSIREVAKGAHQIHRNQSITASNAKSGALLRRKSTKMFGAKILQVKPGSRLSEHPIPMPQNVGAGSQSKVPQRQATFRIIRGQLIGKGTYGRVYLGINADNGEILAVKQVEVSPKAAGQDKDKMKEMVSALNQEIDTMQHLEHPNIVQYLGCERGELSISIYLEYIPGGSIGSCLRKHGKFEESVVKSLTRQVLSGLAYLHDQGILHRDLKADNILLDLDGTCKISDFGISKKTDNIYGNDVTNSMQGSVFWMAPEVVQSQGQGYSAKVDIWSLGCVVLEMFAGRRPWSKEEAIGAIFKLGSLNQAPPIPDDVSVAITPEALAFMYDCFTIDTFERPTAETLLSQHPFCKADPLYNFLDTELHAKIRHVL</sequence>
<dbReference type="EMBL" id="LZYO01000445">
    <property type="protein sequence ID" value="ODH13638.1"/>
    <property type="molecule type" value="Genomic_DNA"/>
</dbReference>
<dbReference type="InterPro" id="IPR050538">
    <property type="entry name" value="MAP_kinase_kinase_kinase"/>
</dbReference>
<dbReference type="Proteomes" id="UP000242814">
    <property type="component" value="Unassembled WGS sequence"/>
</dbReference>
<feature type="compositionally biased region" description="Basic residues" evidence="11">
    <location>
        <begin position="872"/>
        <end position="884"/>
    </location>
</feature>
<evidence type="ECO:0000256" key="10">
    <source>
        <dbReference type="PROSITE-ProRule" id="PRU10141"/>
    </source>
</evidence>
<evidence type="ECO:0000256" key="7">
    <source>
        <dbReference type="ARBA" id="ARBA00047919"/>
    </source>
</evidence>
<dbReference type="InterPro" id="IPR000719">
    <property type="entry name" value="Prot_kinase_dom"/>
</dbReference>
<dbReference type="CDD" id="cd06629">
    <property type="entry name" value="STKc_Bck1_like"/>
    <property type="match status" value="1"/>
</dbReference>
<dbReference type="FunFam" id="3.30.200.20:FF:000387">
    <property type="entry name" value="Serine/threonine-protein kinase STE11"/>
    <property type="match status" value="1"/>
</dbReference>
<dbReference type="InterPro" id="IPR011009">
    <property type="entry name" value="Kinase-like_dom_sf"/>
</dbReference>
<comment type="similarity">
    <text evidence="1">Belongs to the protein kinase superfamily. STE Ser/Thr protein kinase family. MAP kinase kinase kinase subfamily.</text>
</comment>
<dbReference type="InterPro" id="IPR017441">
    <property type="entry name" value="Protein_kinase_ATP_BS"/>
</dbReference>
<keyword evidence="5 13" id="KW-0418">Kinase</keyword>
<keyword evidence="3" id="KW-0808">Transferase</keyword>
<dbReference type="Pfam" id="PF00069">
    <property type="entry name" value="Pkinase"/>
    <property type="match status" value="1"/>
</dbReference>
<feature type="compositionally biased region" description="Polar residues" evidence="11">
    <location>
        <begin position="856"/>
        <end position="869"/>
    </location>
</feature>
<feature type="compositionally biased region" description="Polar residues" evidence="11">
    <location>
        <begin position="1156"/>
        <end position="1172"/>
    </location>
</feature>
<dbReference type="GO" id="GO:0005524">
    <property type="term" value="F:ATP binding"/>
    <property type="evidence" value="ECO:0007669"/>
    <property type="project" value="UniProtKB-UniRule"/>
</dbReference>
<feature type="compositionally biased region" description="Polar residues" evidence="11">
    <location>
        <begin position="1024"/>
        <end position="1041"/>
    </location>
</feature>
<evidence type="ECO:0000256" key="9">
    <source>
        <dbReference type="ARBA" id="ARBA00068103"/>
    </source>
</evidence>
<dbReference type="SMART" id="SM00220">
    <property type="entry name" value="S_TKc"/>
    <property type="match status" value="1"/>
</dbReference>
<evidence type="ECO:0000256" key="11">
    <source>
        <dbReference type="SAM" id="MobiDB-lite"/>
    </source>
</evidence>
<evidence type="ECO:0000256" key="5">
    <source>
        <dbReference type="ARBA" id="ARBA00022777"/>
    </source>
</evidence>
<feature type="compositionally biased region" description="Polar residues" evidence="11">
    <location>
        <begin position="209"/>
        <end position="219"/>
    </location>
</feature>
<evidence type="ECO:0000313" key="14">
    <source>
        <dbReference type="Proteomes" id="UP000242814"/>
    </source>
</evidence>
<feature type="compositionally biased region" description="Pro residues" evidence="11">
    <location>
        <begin position="43"/>
        <end position="53"/>
    </location>
</feature>
<dbReference type="PANTHER" id="PTHR48016">
    <property type="entry name" value="MAP KINASE KINASE KINASE SSK2-RELATED-RELATED"/>
    <property type="match status" value="1"/>
</dbReference>
<feature type="compositionally biased region" description="Polar residues" evidence="11">
    <location>
        <begin position="368"/>
        <end position="378"/>
    </location>
</feature>
<evidence type="ECO:0000256" key="8">
    <source>
        <dbReference type="ARBA" id="ARBA00048130"/>
    </source>
</evidence>
<dbReference type="FunFam" id="1.10.510.10:FF:000182">
    <property type="entry name" value="MAP kinase kinase kinase mkh1"/>
    <property type="match status" value="1"/>
</dbReference>
<evidence type="ECO:0000256" key="4">
    <source>
        <dbReference type="ARBA" id="ARBA00022741"/>
    </source>
</evidence>
<feature type="region of interest" description="Disordered" evidence="11">
    <location>
        <begin position="1"/>
        <end position="54"/>
    </location>
</feature>
<feature type="region of interest" description="Disordered" evidence="11">
    <location>
        <begin position="470"/>
        <end position="615"/>
    </location>
</feature>
<accession>A0A1D2J5P6</accession>
<reference evidence="13 14" key="1">
    <citation type="submission" date="2016-06" db="EMBL/GenBank/DDBJ databases">
        <authorList>
            <person name="Kjaerup R.B."/>
            <person name="Dalgaard T.S."/>
            <person name="Juul-Madsen H.R."/>
        </authorList>
    </citation>
    <scope>NUCLEOTIDE SEQUENCE [LARGE SCALE GENOMIC DNA]</scope>
    <source>
        <strain evidence="13 14">Pb300</strain>
    </source>
</reference>
<organism evidence="13 14">
    <name type="scientific">Paracoccidioides brasiliensis</name>
    <dbReference type="NCBI Taxonomy" id="121759"/>
    <lineage>
        <taxon>Eukaryota</taxon>
        <taxon>Fungi</taxon>
        <taxon>Dikarya</taxon>
        <taxon>Ascomycota</taxon>
        <taxon>Pezizomycotina</taxon>
        <taxon>Eurotiomycetes</taxon>
        <taxon>Eurotiomycetidae</taxon>
        <taxon>Onygenales</taxon>
        <taxon>Ajellomycetaceae</taxon>
        <taxon>Paracoccidioides</taxon>
    </lineage>
</organism>
<dbReference type="SUPFAM" id="SSF56112">
    <property type="entry name" value="Protein kinase-like (PK-like)"/>
    <property type="match status" value="1"/>
</dbReference>
<dbReference type="GO" id="GO:0000196">
    <property type="term" value="P:cell integrity MAPK cascade"/>
    <property type="evidence" value="ECO:0007669"/>
    <property type="project" value="UniProtKB-ARBA"/>
</dbReference>
<evidence type="ECO:0000256" key="6">
    <source>
        <dbReference type="ARBA" id="ARBA00022840"/>
    </source>
</evidence>
<protein>
    <recommendedName>
        <fullName evidence="9">Mitogen-activated protein kinase kinae kinase bck1</fullName>
        <ecNumber evidence="2">2.7.11.24</ecNumber>
    </recommendedName>
</protein>
<comment type="catalytic activity">
    <reaction evidence="7">
        <text>L-threonyl-[protein] + ATP = O-phospho-L-threonyl-[protein] + ADP + H(+)</text>
        <dbReference type="Rhea" id="RHEA:46608"/>
        <dbReference type="Rhea" id="RHEA-COMP:11060"/>
        <dbReference type="Rhea" id="RHEA-COMP:11605"/>
        <dbReference type="ChEBI" id="CHEBI:15378"/>
        <dbReference type="ChEBI" id="CHEBI:30013"/>
        <dbReference type="ChEBI" id="CHEBI:30616"/>
        <dbReference type="ChEBI" id="CHEBI:61977"/>
        <dbReference type="ChEBI" id="CHEBI:456216"/>
        <dbReference type="EC" id="2.7.11.24"/>
    </reaction>
    <physiologicalReaction direction="left-to-right" evidence="7">
        <dbReference type="Rhea" id="RHEA:46609"/>
    </physiologicalReaction>
</comment>
<dbReference type="PROSITE" id="PS00108">
    <property type="entry name" value="PROTEIN_KINASE_ST"/>
    <property type="match status" value="1"/>
</dbReference>
<feature type="compositionally biased region" description="Polar residues" evidence="11">
    <location>
        <begin position="1130"/>
        <end position="1147"/>
    </location>
</feature>
<dbReference type="PANTHER" id="PTHR48016:SF48">
    <property type="entry name" value="SERINE_THREONINE-PROTEIN KINASE BCK1_SLK1_SSP31"/>
    <property type="match status" value="1"/>
</dbReference>
<feature type="binding site" evidence="10">
    <location>
        <position position="1406"/>
    </location>
    <ligand>
        <name>ATP</name>
        <dbReference type="ChEBI" id="CHEBI:30616"/>
    </ligand>
</feature>
<feature type="compositionally biased region" description="Polar residues" evidence="11">
    <location>
        <begin position="508"/>
        <end position="522"/>
    </location>
</feature>
<gene>
    <name evidence="13" type="ORF">ACO22_07055</name>
</gene>
<evidence type="ECO:0000259" key="12">
    <source>
        <dbReference type="PROSITE" id="PS50011"/>
    </source>
</evidence>
<evidence type="ECO:0000256" key="2">
    <source>
        <dbReference type="ARBA" id="ARBA00012411"/>
    </source>
</evidence>
<feature type="domain" description="Protein kinase" evidence="12">
    <location>
        <begin position="1377"/>
        <end position="1647"/>
    </location>
</feature>